<dbReference type="OrthoDB" id="74280at2"/>
<gene>
    <name evidence="2" type="ORF">FHR04_05910</name>
    <name evidence="1" type="ORF">HNQ04_002065</name>
</gene>
<accession>A0A5C4Y931</accession>
<dbReference type="AlphaFoldDB" id="A0A5C4Y931"/>
<protein>
    <submittedName>
        <fullName evidence="2">Uncharacterized protein</fullName>
    </submittedName>
</protein>
<evidence type="ECO:0000313" key="3">
    <source>
        <dbReference type="Proteomes" id="UP000313988"/>
    </source>
</evidence>
<dbReference type="RefSeq" id="WP_139401556.1">
    <property type="nucleotide sequence ID" value="NZ_JACHEW010000009.1"/>
</dbReference>
<organism evidence="2 3">
    <name type="scientific">Deinococcus radiopugnans ATCC 19172</name>
    <dbReference type="NCBI Taxonomy" id="585398"/>
    <lineage>
        <taxon>Bacteria</taxon>
        <taxon>Thermotogati</taxon>
        <taxon>Deinococcota</taxon>
        <taxon>Deinococci</taxon>
        <taxon>Deinococcales</taxon>
        <taxon>Deinococcaceae</taxon>
        <taxon>Deinococcus</taxon>
    </lineage>
</organism>
<dbReference type="Proteomes" id="UP000629870">
    <property type="component" value="Unassembled WGS sequence"/>
</dbReference>
<dbReference type="Proteomes" id="UP000313988">
    <property type="component" value="Unassembled WGS sequence"/>
</dbReference>
<dbReference type="EMBL" id="VDMO01000005">
    <property type="protein sequence ID" value="TNM71901.1"/>
    <property type="molecule type" value="Genomic_DNA"/>
</dbReference>
<dbReference type="EMBL" id="JACHEW010000009">
    <property type="protein sequence ID" value="MBB6016810.1"/>
    <property type="molecule type" value="Genomic_DNA"/>
</dbReference>
<sequence>MPILILGGGPASDPSGFIQGPPATFTAATAQVVTRGALFVARSSPDYITSSVPFQAQSLPLAVTYGGAATLYHAQLSGLPGPVLSWDYSHTGQDEELTAVVRGLFGTSMPTVILNAEAQSAGGSTLARLPTRTFQNMGQEPQEDVGAFRTTFRFKESVATILKRLPLEEMIHWKQNPTPDPCLNVRQRQNISTLVHEIMRRYGDFSLEFDPLAKSFFEEGRKEFSTEGLTPMDVWDATYGLLGMGIYMLPDPQARRFVGRFADPVDTRGGPYISPDWITQLSQGRELLQTPVRLTLTGADQPLPLKPEIILAMLGSDPAAAEVARELLPEQEWYDPPESAGTARIQRGYKKSGGQMVSTVEITTDDIEVNETVGDEPFYRLWRGVATGYKRSRTTYDPACPGRPMLEITESKSWAFDAQTVGGSFQVYGPGLYRSLSVGDLVSDETTVTTYRYSPQGYLAAKTTSTRRLASLKQDGAELTPDERGPLEAREYTVTTQTEQWQPIGGGRWLHTPGVSGQTLVPVYDAESGEAIRTASVARASPDAPRITDQAPPSYDCNACDLKEILDPTGAVFRVGDAGFADAQETQIAFLEPEALIPVGTLLLARDWGRLITSLSVPLPLGYLPGTWVSFGEGQDSGRVRELRMGQAEGETVITSTLTLSRPDYLLGKPNQAARDDLLADYASGRAVMLAGKPGGALARIVRGWNVTAVQPITELGFIAFRTGFPPRPGDEIEWKLVRGQREATGAR</sequence>
<reference evidence="1 4" key="2">
    <citation type="submission" date="2020-08" db="EMBL/GenBank/DDBJ databases">
        <title>Genomic Encyclopedia of Type Strains, Phase IV (KMG-IV): sequencing the most valuable type-strain genomes for metagenomic binning, comparative biology and taxonomic classification.</title>
        <authorList>
            <person name="Goeker M."/>
        </authorList>
    </citation>
    <scope>NUCLEOTIDE SEQUENCE [LARGE SCALE GENOMIC DNA]</scope>
    <source>
        <strain evidence="1 4">DSM 12027</strain>
    </source>
</reference>
<comment type="caution">
    <text evidence="2">The sequence shown here is derived from an EMBL/GenBank/DDBJ whole genome shotgun (WGS) entry which is preliminary data.</text>
</comment>
<name>A0A5C4Y931_9DEIO</name>
<keyword evidence="4" id="KW-1185">Reference proteome</keyword>
<reference evidence="2 3" key="1">
    <citation type="submission" date="2019-06" db="EMBL/GenBank/DDBJ databases">
        <title>Genome sequence of Deinococcus radiopugnans ATCC 19172.</title>
        <authorList>
            <person name="Maclea K.S."/>
            <person name="Maynard C.R."/>
        </authorList>
    </citation>
    <scope>NUCLEOTIDE SEQUENCE [LARGE SCALE GENOMIC DNA]</scope>
    <source>
        <strain evidence="2 3">ATCC 19172</strain>
    </source>
</reference>
<proteinExistence type="predicted"/>
<evidence type="ECO:0000313" key="2">
    <source>
        <dbReference type="EMBL" id="TNM71901.1"/>
    </source>
</evidence>
<evidence type="ECO:0000313" key="1">
    <source>
        <dbReference type="EMBL" id="MBB6016810.1"/>
    </source>
</evidence>
<evidence type="ECO:0000313" key="4">
    <source>
        <dbReference type="Proteomes" id="UP000629870"/>
    </source>
</evidence>